<evidence type="ECO:0000313" key="2">
    <source>
        <dbReference type="EMBL" id="OMF55273.1"/>
    </source>
</evidence>
<dbReference type="Proteomes" id="UP000187172">
    <property type="component" value="Unassembled WGS sequence"/>
</dbReference>
<keyword evidence="3" id="KW-1185">Reference proteome</keyword>
<keyword evidence="1" id="KW-0472">Membrane</keyword>
<keyword evidence="1" id="KW-1133">Transmembrane helix</keyword>
<gene>
    <name evidence="2" type="ORF">BK138_11255</name>
</gene>
<feature type="transmembrane region" description="Helical" evidence="1">
    <location>
        <begin position="83"/>
        <end position="106"/>
    </location>
</feature>
<protein>
    <submittedName>
        <fullName evidence="2">Uncharacterized protein</fullName>
    </submittedName>
</protein>
<keyword evidence="1" id="KW-0812">Transmembrane</keyword>
<name>A0A1R1ETU4_9BACL</name>
<proteinExistence type="predicted"/>
<reference evidence="2 3" key="1">
    <citation type="submission" date="2016-11" db="EMBL/GenBank/DDBJ databases">
        <title>Paenibacillus species isolates.</title>
        <authorList>
            <person name="Beno S.M."/>
        </authorList>
    </citation>
    <scope>NUCLEOTIDE SEQUENCE [LARGE SCALE GENOMIC DNA]</scope>
    <source>
        <strain evidence="2 3">FSL R5-0378</strain>
    </source>
</reference>
<evidence type="ECO:0000256" key="1">
    <source>
        <dbReference type="SAM" id="Phobius"/>
    </source>
</evidence>
<dbReference type="EMBL" id="MRTP01000002">
    <property type="protein sequence ID" value="OMF55273.1"/>
    <property type="molecule type" value="Genomic_DNA"/>
</dbReference>
<dbReference type="STRING" id="297318.BK138_11255"/>
<dbReference type="AlphaFoldDB" id="A0A1R1ETU4"/>
<accession>A0A1R1ETU4</accession>
<feature type="transmembrane region" description="Helical" evidence="1">
    <location>
        <begin position="47"/>
        <end position="71"/>
    </location>
</feature>
<feature type="transmembrane region" description="Helical" evidence="1">
    <location>
        <begin position="6"/>
        <end position="26"/>
    </location>
</feature>
<comment type="caution">
    <text evidence="2">The sequence shown here is derived from an EMBL/GenBank/DDBJ whole genome shotgun (WGS) entry which is preliminary data.</text>
</comment>
<sequence length="120" mass="13855">MQKYLLVNGIIIILSAWLLYTVARTARNCLGPWRPDPSASSAKSFKVIANIVLEFAGLFIVLILSMTQVVPVWHIAEIYQPDVILWLKMMAVLLPLKGMMKTIWLVRLHYWVRRSRPVNH</sequence>
<organism evidence="2 3">
    <name type="scientific">Paenibacillus rhizosphaerae</name>
    <dbReference type="NCBI Taxonomy" id="297318"/>
    <lineage>
        <taxon>Bacteria</taxon>
        <taxon>Bacillati</taxon>
        <taxon>Bacillota</taxon>
        <taxon>Bacilli</taxon>
        <taxon>Bacillales</taxon>
        <taxon>Paenibacillaceae</taxon>
        <taxon>Paenibacillus</taxon>
    </lineage>
</organism>
<evidence type="ECO:0000313" key="3">
    <source>
        <dbReference type="Proteomes" id="UP000187172"/>
    </source>
</evidence>